<dbReference type="Proteomes" id="UP000828251">
    <property type="component" value="Unassembled WGS sequence"/>
</dbReference>
<comment type="caution">
    <text evidence="6">The sequence shown here is derived from an EMBL/GenBank/DDBJ whole genome shotgun (WGS) entry which is preliminary data.</text>
</comment>
<dbReference type="Pfam" id="PF04434">
    <property type="entry name" value="SWIM"/>
    <property type="match status" value="1"/>
</dbReference>
<evidence type="ECO:0000259" key="5">
    <source>
        <dbReference type="PROSITE" id="PS50966"/>
    </source>
</evidence>
<feature type="domain" description="SWIM-type" evidence="5">
    <location>
        <begin position="206"/>
        <end position="238"/>
    </location>
</feature>
<proteinExistence type="predicted"/>
<reference evidence="6 7" key="1">
    <citation type="journal article" date="2021" name="Plant Biotechnol. J.">
        <title>Multi-omics assisted identification of the key and species-specific regulatory components of drought-tolerant mechanisms in Gossypium stocksii.</title>
        <authorList>
            <person name="Yu D."/>
            <person name="Ke L."/>
            <person name="Zhang D."/>
            <person name="Wu Y."/>
            <person name="Sun Y."/>
            <person name="Mei J."/>
            <person name="Sun J."/>
            <person name="Sun Y."/>
        </authorList>
    </citation>
    <scope>NUCLEOTIDE SEQUENCE [LARGE SCALE GENOMIC DNA]</scope>
    <source>
        <strain evidence="7">cv. E1</strain>
        <tissue evidence="6">Leaf</tissue>
    </source>
</reference>
<keyword evidence="7" id="KW-1185">Reference proteome</keyword>
<protein>
    <recommendedName>
        <fullName evidence="5">SWIM-type domain-containing protein</fullName>
    </recommendedName>
</protein>
<keyword evidence="2 4" id="KW-0863">Zinc-finger</keyword>
<keyword evidence="3" id="KW-0862">Zinc</keyword>
<dbReference type="InterPro" id="IPR006564">
    <property type="entry name" value="Znf_PMZ"/>
</dbReference>
<accession>A0A9D4AGX7</accession>
<dbReference type="AlphaFoldDB" id="A0A9D4AGX7"/>
<gene>
    <name evidence="6" type="ORF">J1N35_008684</name>
</gene>
<dbReference type="PANTHER" id="PTHR31973">
    <property type="entry name" value="POLYPROTEIN, PUTATIVE-RELATED"/>
    <property type="match status" value="1"/>
</dbReference>
<evidence type="ECO:0000256" key="2">
    <source>
        <dbReference type="ARBA" id="ARBA00022771"/>
    </source>
</evidence>
<dbReference type="PROSITE" id="PS50966">
    <property type="entry name" value="ZF_SWIM"/>
    <property type="match status" value="1"/>
</dbReference>
<dbReference type="PANTHER" id="PTHR31973:SF187">
    <property type="entry name" value="MUTATOR TRANSPOSASE MUDRA PROTEIN"/>
    <property type="match status" value="1"/>
</dbReference>
<evidence type="ECO:0000313" key="6">
    <source>
        <dbReference type="EMBL" id="KAH1115306.1"/>
    </source>
</evidence>
<name>A0A9D4AGX7_9ROSI</name>
<dbReference type="EMBL" id="JAIQCV010000003">
    <property type="protein sequence ID" value="KAH1115306.1"/>
    <property type="molecule type" value="Genomic_DNA"/>
</dbReference>
<organism evidence="6 7">
    <name type="scientific">Gossypium stocksii</name>
    <dbReference type="NCBI Taxonomy" id="47602"/>
    <lineage>
        <taxon>Eukaryota</taxon>
        <taxon>Viridiplantae</taxon>
        <taxon>Streptophyta</taxon>
        <taxon>Embryophyta</taxon>
        <taxon>Tracheophyta</taxon>
        <taxon>Spermatophyta</taxon>
        <taxon>Magnoliopsida</taxon>
        <taxon>eudicotyledons</taxon>
        <taxon>Gunneridae</taxon>
        <taxon>Pentapetalae</taxon>
        <taxon>rosids</taxon>
        <taxon>malvids</taxon>
        <taxon>Malvales</taxon>
        <taxon>Malvaceae</taxon>
        <taxon>Malvoideae</taxon>
        <taxon>Gossypium</taxon>
    </lineage>
</organism>
<evidence type="ECO:0000256" key="1">
    <source>
        <dbReference type="ARBA" id="ARBA00022723"/>
    </source>
</evidence>
<dbReference type="InterPro" id="IPR007527">
    <property type="entry name" value="Znf_SWIM"/>
</dbReference>
<evidence type="ECO:0000313" key="7">
    <source>
        <dbReference type="Proteomes" id="UP000828251"/>
    </source>
</evidence>
<evidence type="ECO:0000256" key="4">
    <source>
        <dbReference type="PROSITE-ProRule" id="PRU00325"/>
    </source>
</evidence>
<sequence>MVIMIGQHIDGNLKGIESEPEIEVIEDVMVQKEHEEDTTKKKESESCEFNFWEIVKATTEKELEDKFEAPFKKDEKAAKELKSNSPKHWTKAFFECHRVKGEGRSLSQIPIKHNTGLGLQPQVQGLKALVVREAFNFSIMEEMYKSTITMLEETKVKKRQFCKSWKQNYGLLVKRRFDQNKKDGVQGQIVWNDDNGCEVKRGRKQYTMNLQERICSCRSWQLTGLLCTHACSAYDTLVVS</sequence>
<dbReference type="GO" id="GO:0008270">
    <property type="term" value="F:zinc ion binding"/>
    <property type="evidence" value="ECO:0007669"/>
    <property type="project" value="UniProtKB-KW"/>
</dbReference>
<dbReference type="OrthoDB" id="687700at2759"/>
<dbReference type="SMART" id="SM00575">
    <property type="entry name" value="ZnF_PMZ"/>
    <property type="match status" value="1"/>
</dbReference>
<keyword evidence="1" id="KW-0479">Metal-binding</keyword>
<evidence type="ECO:0000256" key="3">
    <source>
        <dbReference type="ARBA" id="ARBA00022833"/>
    </source>
</evidence>